<organism evidence="7 8">
    <name type="scientific">Sphingomonas jatrophae</name>
    <dbReference type="NCBI Taxonomy" id="1166337"/>
    <lineage>
        <taxon>Bacteria</taxon>
        <taxon>Pseudomonadati</taxon>
        <taxon>Pseudomonadota</taxon>
        <taxon>Alphaproteobacteria</taxon>
        <taxon>Sphingomonadales</taxon>
        <taxon>Sphingomonadaceae</taxon>
        <taxon>Sphingomonas</taxon>
    </lineage>
</organism>
<dbReference type="Gene3D" id="3.30.559.10">
    <property type="entry name" value="Chloramphenicol acetyltransferase-like domain"/>
    <property type="match status" value="1"/>
</dbReference>
<keyword evidence="7" id="KW-0670">Pyruvate</keyword>
<evidence type="ECO:0000256" key="5">
    <source>
        <dbReference type="SAM" id="MobiDB-lite"/>
    </source>
</evidence>
<dbReference type="AlphaFoldDB" id="A0A1I6M459"/>
<dbReference type="GO" id="GO:0006086">
    <property type="term" value="P:pyruvate decarboxylation to acetyl-CoA"/>
    <property type="evidence" value="ECO:0007669"/>
    <property type="project" value="InterPro"/>
</dbReference>
<dbReference type="PANTHER" id="PTHR23151">
    <property type="entry name" value="DIHYDROLIPOAMIDE ACETYL/SUCCINYL-TRANSFERASE-RELATED"/>
    <property type="match status" value="1"/>
</dbReference>
<feature type="region of interest" description="Disordered" evidence="5">
    <location>
        <begin position="149"/>
        <end position="177"/>
    </location>
</feature>
<dbReference type="Pfam" id="PF00198">
    <property type="entry name" value="2-oxoacid_dh"/>
    <property type="match status" value="1"/>
</dbReference>
<evidence type="ECO:0000256" key="4">
    <source>
        <dbReference type="RuleBase" id="RU003423"/>
    </source>
</evidence>
<dbReference type="Proteomes" id="UP000198824">
    <property type="component" value="Unassembled WGS sequence"/>
</dbReference>
<dbReference type="EMBL" id="FOZG01000003">
    <property type="protein sequence ID" value="SFS10459.1"/>
    <property type="molecule type" value="Genomic_DNA"/>
</dbReference>
<dbReference type="InterPro" id="IPR000089">
    <property type="entry name" value="Biotin_lipoyl"/>
</dbReference>
<keyword evidence="4 7" id="KW-0808">Transferase</keyword>
<evidence type="ECO:0000313" key="8">
    <source>
        <dbReference type="Proteomes" id="UP000198824"/>
    </source>
</evidence>
<keyword evidence="8" id="KW-1185">Reference proteome</keyword>
<feature type="region of interest" description="Disordered" evidence="5">
    <location>
        <begin position="240"/>
        <end position="261"/>
    </location>
</feature>
<feature type="region of interest" description="Disordered" evidence="5">
    <location>
        <begin position="104"/>
        <end position="124"/>
    </location>
</feature>
<protein>
    <recommendedName>
        <fullName evidence="4">Dihydrolipoamide acetyltransferase component of pyruvate dehydrogenase complex</fullName>
        <ecNumber evidence="4">2.3.1.-</ecNumber>
    </recommendedName>
</protein>
<dbReference type="CDD" id="cd06849">
    <property type="entry name" value="lipoyl_domain"/>
    <property type="match status" value="1"/>
</dbReference>
<name>A0A1I6M459_9SPHN</name>
<evidence type="ECO:0000259" key="6">
    <source>
        <dbReference type="PROSITE" id="PS51826"/>
    </source>
</evidence>
<dbReference type="InterPro" id="IPR036625">
    <property type="entry name" value="E3-bd_dom_sf"/>
</dbReference>
<feature type="domain" description="Peripheral subunit-binding (PSBD)" evidence="6">
    <location>
        <begin position="133"/>
        <end position="170"/>
    </location>
</feature>
<accession>A0A1I6M459</accession>
<dbReference type="Gene3D" id="4.10.320.10">
    <property type="entry name" value="E3-binding domain"/>
    <property type="match status" value="2"/>
</dbReference>
<evidence type="ECO:0000256" key="1">
    <source>
        <dbReference type="ARBA" id="ARBA00001938"/>
    </source>
</evidence>
<dbReference type="InterPro" id="IPR011053">
    <property type="entry name" value="Single_hybrid_motif"/>
</dbReference>
<dbReference type="RefSeq" id="WP_093316321.1">
    <property type="nucleotide sequence ID" value="NZ_FOZG01000003.1"/>
</dbReference>
<dbReference type="OrthoDB" id="9805770at2"/>
<comment type="similarity">
    <text evidence="2 4">Belongs to the 2-oxoacid dehydrogenase family.</text>
</comment>
<dbReference type="PANTHER" id="PTHR23151:SF90">
    <property type="entry name" value="DIHYDROLIPOYLLYSINE-RESIDUE ACETYLTRANSFERASE COMPONENT OF PYRUVATE DEHYDROGENASE COMPLEX, MITOCHONDRIAL-RELATED"/>
    <property type="match status" value="1"/>
</dbReference>
<proteinExistence type="inferred from homology"/>
<dbReference type="Pfam" id="PF02817">
    <property type="entry name" value="E3_binding"/>
    <property type="match status" value="2"/>
</dbReference>
<feature type="domain" description="Peripheral subunit-binding (PSBD)" evidence="6">
    <location>
        <begin position="195"/>
        <end position="232"/>
    </location>
</feature>
<evidence type="ECO:0000313" key="7">
    <source>
        <dbReference type="EMBL" id="SFS10459.1"/>
    </source>
</evidence>
<dbReference type="GO" id="GO:0016746">
    <property type="term" value="F:acyltransferase activity"/>
    <property type="evidence" value="ECO:0007669"/>
    <property type="project" value="UniProtKB-KW"/>
</dbReference>
<comment type="cofactor">
    <cofactor evidence="1 4">
        <name>(R)-lipoate</name>
        <dbReference type="ChEBI" id="CHEBI:83088"/>
    </cofactor>
</comment>
<dbReference type="SUPFAM" id="SSF51230">
    <property type="entry name" value="Single hybrid motif"/>
    <property type="match status" value="1"/>
</dbReference>
<dbReference type="STRING" id="1166337.SAMN05192580_3420"/>
<keyword evidence="4" id="KW-0012">Acyltransferase</keyword>
<dbReference type="InterPro" id="IPR023213">
    <property type="entry name" value="CAT-like_dom_sf"/>
</dbReference>
<dbReference type="Pfam" id="PF00364">
    <property type="entry name" value="Biotin_lipoyl"/>
    <property type="match status" value="1"/>
</dbReference>
<feature type="compositionally biased region" description="Pro residues" evidence="5">
    <location>
        <begin position="240"/>
        <end position="259"/>
    </location>
</feature>
<dbReference type="EC" id="2.3.1.-" evidence="4"/>
<dbReference type="SUPFAM" id="SSF47005">
    <property type="entry name" value="Peripheral subunit-binding domain of 2-oxo acid dehydrogenase complex"/>
    <property type="match status" value="2"/>
</dbReference>
<evidence type="ECO:0000256" key="3">
    <source>
        <dbReference type="ARBA" id="ARBA00022823"/>
    </source>
</evidence>
<evidence type="ECO:0000256" key="2">
    <source>
        <dbReference type="ARBA" id="ARBA00007317"/>
    </source>
</evidence>
<dbReference type="Gene3D" id="2.40.50.100">
    <property type="match status" value="1"/>
</dbReference>
<dbReference type="SUPFAM" id="SSF52777">
    <property type="entry name" value="CoA-dependent acyltransferases"/>
    <property type="match status" value="1"/>
</dbReference>
<gene>
    <name evidence="7" type="ORF">SAMN05192580_3420</name>
</gene>
<dbReference type="PROSITE" id="PS51826">
    <property type="entry name" value="PSBD"/>
    <property type="match status" value="2"/>
</dbReference>
<dbReference type="InterPro" id="IPR001078">
    <property type="entry name" value="2-oxoacid_DH_actylTfrase"/>
</dbReference>
<dbReference type="InterPro" id="IPR045257">
    <property type="entry name" value="E2/Pdx1"/>
</dbReference>
<reference evidence="7 8" key="1">
    <citation type="submission" date="2016-10" db="EMBL/GenBank/DDBJ databases">
        <authorList>
            <person name="de Groot N.N."/>
        </authorList>
    </citation>
    <scope>NUCLEOTIDE SEQUENCE [LARGE SCALE GENOMIC DNA]</scope>
    <source>
        <strain evidence="7 8">S5-249</strain>
    </source>
</reference>
<dbReference type="GO" id="GO:0045254">
    <property type="term" value="C:pyruvate dehydrogenase complex"/>
    <property type="evidence" value="ECO:0007669"/>
    <property type="project" value="InterPro"/>
</dbReference>
<sequence>MSGLRAFTMPKWGIEMEEGTVADWMVGEGADFAKGDLVTLIETDKITNEYEAEFPARLARIVTPAGEVRPVGALLAVFADPGSSPDAAALDAFVASYRPGGAAAATPPAASVSPPAPQPTVAAAPPAIPDGLAISPAARQLAEARGVDVASATGSGRDGRLTYQDVDQLDRPAPPPVGGAPVSIAPTTAALDTVFASPLAKRLAVQHGVDLSGIAGSGRRGRIGKADVLACIAPAAAPAAPAPEATPEPVAPPAPPPTPATGVEVVRMSAMRKAIARQLTLSKSTIPHFYLRNSARVDALNSLRAQAKRAAGEAPSINDYLIRAVALALKAHPDVNIQVHGEEIHRFPHADVAVAVATDKGLLTPIVRAADTKSVAAISAEVKTLAARARAGKLASEEFQGGSFSVSNLGMFGIEQFDAIINPPQGAILAVGAARQAAMGVDHALTFATRIQLSLSCDHRAIDGAVGARFLAELTRLIETPEDLTA</sequence>
<dbReference type="InterPro" id="IPR004167">
    <property type="entry name" value="PSBD"/>
</dbReference>
<keyword evidence="3 4" id="KW-0450">Lipoyl</keyword>